<gene>
    <name evidence="3" type="primary">LOC107589655</name>
</gene>
<evidence type="ECO:0000313" key="3">
    <source>
        <dbReference type="Ensembl" id="ENSSGRP00000057804.1"/>
    </source>
</evidence>
<sequence>MHYINFPHLVHSMYYIYHAFFLTACALHWEMHKEEYIGNELEESSGEIQTEQLPGLCWACKWAMGKLKKRISNGTTADDIKKKLGMICDQIGFLKSLCRKFVNKYMGTLIEELSTTDDARTICVNIGVCKK</sequence>
<dbReference type="PANTHER" id="PTHR15541:SF2">
    <property type="entry name" value="GRANULYSIN"/>
    <property type="match status" value="1"/>
</dbReference>
<dbReference type="InterPro" id="IPR008139">
    <property type="entry name" value="SaposinB_dom"/>
</dbReference>
<dbReference type="PANTHER" id="PTHR15541">
    <property type="entry name" value="GRANULYSIN RELATED"/>
    <property type="match status" value="1"/>
</dbReference>
<dbReference type="Proteomes" id="UP000472262">
    <property type="component" value="Unassembled WGS sequence"/>
</dbReference>
<feature type="domain" description="Saposin B-type" evidence="2">
    <location>
        <begin position="53"/>
        <end position="131"/>
    </location>
</feature>
<keyword evidence="1" id="KW-1015">Disulfide bond</keyword>
<dbReference type="AlphaFoldDB" id="A0A672P2I9"/>
<dbReference type="Gene3D" id="1.10.225.10">
    <property type="entry name" value="Saposin-like"/>
    <property type="match status" value="1"/>
</dbReference>
<organism evidence="3 4">
    <name type="scientific">Sinocyclocheilus grahami</name>
    <name type="common">Dianchi golden-line fish</name>
    <name type="synonym">Barbus grahami</name>
    <dbReference type="NCBI Taxonomy" id="75366"/>
    <lineage>
        <taxon>Eukaryota</taxon>
        <taxon>Metazoa</taxon>
        <taxon>Chordata</taxon>
        <taxon>Craniata</taxon>
        <taxon>Vertebrata</taxon>
        <taxon>Euteleostomi</taxon>
        <taxon>Actinopterygii</taxon>
        <taxon>Neopterygii</taxon>
        <taxon>Teleostei</taxon>
        <taxon>Ostariophysi</taxon>
        <taxon>Cypriniformes</taxon>
        <taxon>Cyprinidae</taxon>
        <taxon>Cyprininae</taxon>
        <taxon>Sinocyclocheilus</taxon>
    </lineage>
</organism>
<keyword evidence="4" id="KW-1185">Reference proteome</keyword>
<dbReference type="InParanoid" id="A0A672P2I9"/>
<dbReference type="InterPro" id="IPR011001">
    <property type="entry name" value="Saposin-like"/>
</dbReference>
<dbReference type="InterPro" id="IPR008138">
    <property type="entry name" value="SapB_2"/>
</dbReference>
<dbReference type="GO" id="GO:0042742">
    <property type="term" value="P:defense response to bacterium"/>
    <property type="evidence" value="ECO:0007669"/>
    <property type="project" value="InterPro"/>
</dbReference>
<dbReference type="InterPro" id="IPR007856">
    <property type="entry name" value="SapB_1"/>
</dbReference>
<dbReference type="PROSITE" id="PS50015">
    <property type="entry name" value="SAP_B"/>
    <property type="match status" value="1"/>
</dbReference>
<dbReference type="Ensembl" id="ENSSGRT00000061702.1">
    <property type="protein sequence ID" value="ENSSGRP00000057804.1"/>
    <property type="gene ID" value="ENSSGRG00000030173.1"/>
</dbReference>
<name>A0A672P2I9_SINGR</name>
<proteinExistence type="predicted"/>
<reference evidence="3" key="1">
    <citation type="submission" date="2025-08" db="UniProtKB">
        <authorList>
            <consortium name="Ensembl"/>
        </authorList>
    </citation>
    <scope>IDENTIFICATION</scope>
</reference>
<protein>
    <submittedName>
        <fullName evidence="3">Antimicrobial peptide NK-lysin-like</fullName>
    </submittedName>
</protein>
<dbReference type="GO" id="GO:0006629">
    <property type="term" value="P:lipid metabolic process"/>
    <property type="evidence" value="ECO:0007669"/>
    <property type="project" value="InterPro"/>
</dbReference>
<reference evidence="3" key="2">
    <citation type="submission" date="2025-09" db="UniProtKB">
        <authorList>
            <consortium name="Ensembl"/>
        </authorList>
    </citation>
    <scope>IDENTIFICATION</scope>
</reference>
<dbReference type="Pfam" id="PF05184">
    <property type="entry name" value="SapB_1"/>
    <property type="match status" value="1"/>
</dbReference>
<evidence type="ECO:0000259" key="2">
    <source>
        <dbReference type="PROSITE" id="PS50015"/>
    </source>
</evidence>
<dbReference type="OMA" id="NIGICRR"/>
<evidence type="ECO:0000256" key="1">
    <source>
        <dbReference type="ARBA" id="ARBA00023157"/>
    </source>
</evidence>
<dbReference type="SMART" id="SM00741">
    <property type="entry name" value="SapB"/>
    <property type="match status" value="1"/>
</dbReference>
<dbReference type="SUPFAM" id="SSF47862">
    <property type="entry name" value="Saposin"/>
    <property type="match status" value="1"/>
</dbReference>
<dbReference type="Pfam" id="PF03489">
    <property type="entry name" value="SapB_2"/>
    <property type="match status" value="1"/>
</dbReference>
<evidence type="ECO:0000313" key="4">
    <source>
        <dbReference type="Proteomes" id="UP000472262"/>
    </source>
</evidence>
<accession>A0A672P2I9</accession>
<dbReference type="InterPro" id="IPR038847">
    <property type="entry name" value="Granulysin-like"/>
</dbReference>